<gene>
    <name evidence="5" type="ORF">A7J50_2945</name>
</gene>
<dbReference type="InterPro" id="IPR050397">
    <property type="entry name" value="Env_Response_Regulators"/>
</dbReference>
<dbReference type="CDD" id="cd00038">
    <property type="entry name" value="CAP_ED"/>
    <property type="match status" value="1"/>
</dbReference>
<dbReference type="Pfam" id="PF13545">
    <property type="entry name" value="HTH_Crp_2"/>
    <property type="match status" value="1"/>
</dbReference>
<dbReference type="EMBL" id="CP015600">
    <property type="protein sequence ID" value="ANF86334.1"/>
    <property type="molecule type" value="Genomic_DNA"/>
</dbReference>
<feature type="domain" description="HTH crp-type" evidence="4">
    <location>
        <begin position="169"/>
        <end position="242"/>
    </location>
</feature>
<dbReference type="PANTHER" id="PTHR24567:SF75">
    <property type="entry name" value="FUMARATE AND NITRATE REDUCTION REGULATORY PROTEIN"/>
    <property type="match status" value="1"/>
</dbReference>
<dbReference type="InterPro" id="IPR036388">
    <property type="entry name" value="WH-like_DNA-bd_sf"/>
</dbReference>
<dbReference type="GO" id="GO:0003700">
    <property type="term" value="F:DNA-binding transcription factor activity"/>
    <property type="evidence" value="ECO:0007669"/>
    <property type="project" value="TreeGrafter"/>
</dbReference>
<dbReference type="PATRIC" id="fig|219572.3.peg.3022"/>
<dbReference type="Proteomes" id="UP000077829">
    <property type="component" value="Chromosome"/>
</dbReference>
<proteinExistence type="predicted"/>
<dbReference type="InterPro" id="IPR018490">
    <property type="entry name" value="cNMP-bd_dom_sf"/>
</dbReference>
<sequence length="257" mass="29181">MLINTERTRPVTSFPLRAYDPVKNLDQSAIYEAFLSLERSEAECERFDELITHTVRINKGAELYHAGGNSQYLYFVRHGSFKTVLVSDQGFSLVTGFTMSAEPLGLEAITGELHLCSAVALEDSEAYMISYRRLESLARELPALRLNLSRMLSREITHGQNRLFALGHYNSEERLAIFMLGLSKRFAERGYSAHRFLLRMSREDIALSIGVRSETICRAIARLRELSLITVEGRSVEILDIVRLKAFCQRSHTSRSA</sequence>
<dbReference type="FunFam" id="1.10.10.10:FF:000028">
    <property type="entry name" value="Fumarate/nitrate reduction transcriptional regulator Fnr"/>
    <property type="match status" value="1"/>
</dbReference>
<evidence type="ECO:0000313" key="5">
    <source>
        <dbReference type="EMBL" id="ANF86334.1"/>
    </source>
</evidence>
<dbReference type="Gene3D" id="1.10.10.10">
    <property type="entry name" value="Winged helix-like DNA-binding domain superfamily/Winged helix DNA-binding domain"/>
    <property type="match status" value="1"/>
</dbReference>
<accession>A0A172Z1N6</accession>
<name>A0A172Z1N6_9PSED</name>
<dbReference type="InterPro" id="IPR012318">
    <property type="entry name" value="HTH_CRP"/>
</dbReference>
<keyword evidence="3" id="KW-0804">Transcription</keyword>
<dbReference type="GO" id="GO:0005829">
    <property type="term" value="C:cytosol"/>
    <property type="evidence" value="ECO:0007669"/>
    <property type="project" value="TreeGrafter"/>
</dbReference>
<dbReference type="InterPro" id="IPR036390">
    <property type="entry name" value="WH_DNA-bd_sf"/>
</dbReference>
<dbReference type="AlphaFoldDB" id="A0A172Z1N6"/>
<dbReference type="PROSITE" id="PS51063">
    <property type="entry name" value="HTH_CRP_2"/>
    <property type="match status" value="1"/>
</dbReference>
<dbReference type="PANTHER" id="PTHR24567">
    <property type="entry name" value="CRP FAMILY TRANSCRIPTIONAL REGULATORY PROTEIN"/>
    <property type="match status" value="1"/>
</dbReference>
<evidence type="ECO:0000313" key="6">
    <source>
        <dbReference type="Proteomes" id="UP000077829"/>
    </source>
</evidence>
<protein>
    <recommendedName>
        <fullName evidence="4">HTH crp-type domain-containing protein</fullName>
    </recommendedName>
</protein>
<dbReference type="STRING" id="219572.A7J50_2945"/>
<dbReference type="InterPro" id="IPR014710">
    <property type="entry name" value="RmlC-like_jellyroll"/>
</dbReference>
<dbReference type="SUPFAM" id="SSF51206">
    <property type="entry name" value="cAMP-binding domain-like"/>
    <property type="match status" value="1"/>
</dbReference>
<dbReference type="KEGG" id="panr:A7J50_2945"/>
<evidence type="ECO:0000256" key="2">
    <source>
        <dbReference type="ARBA" id="ARBA00023125"/>
    </source>
</evidence>
<evidence type="ECO:0000256" key="3">
    <source>
        <dbReference type="ARBA" id="ARBA00023163"/>
    </source>
</evidence>
<organism evidence="5 6">
    <name type="scientific">Pseudomonas antarctica</name>
    <dbReference type="NCBI Taxonomy" id="219572"/>
    <lineage>
        <taxon>Bacteria</taxon>
        <taxon>Pseudomonadati</taxon>
        <taxon>Pseudomonadota</taxon>
        <taxon>Gammaproteobacteria</taxon>
        <taxon>Pseudomonadales</taxon>
        <taxon>Pseudomonadaceae</taxon>
        <taxon>Pseudomonas</taxon>
    </lineage>
</organism>
<dbReference type="RefSeq" id="WP_082895892.1">
    <property type="nucleotide sequence ID" value="NZ_CP015600.1"/>
</dbReference>
<dbReference type="Pfam" id="PF00027">
    <property type="entry name" value="cNMP_binding"/>
    <property type="match status" value="1"/>
</dbReference>
<evidence type="ECO:0000259" key="4">
    <source>
        <dbReference type="PROSITE" id="PS51063"/>
    </source>
</evidence>
<dbReference type="SMART" id="SM00419">
    <property type="entry name" value="HTH_CRP"/>
    <property type="match status" value="1"/>
</dbReference>
<dbReference type="InterPro" id="IPR000595">
    <property type="entry name" value="cNMP-bd_dom"/>
</dbReference>
<keyword evidence="1" id="KW-0805">Transcription regulation</keyword>
<keyword evidence="2" id="KW-0238">DNA-binding</keyword>
<dbReference type="Gene3D" id="2.60.120.10">
    <property type="entry name" value="Jelly Rolls"/>
    <property type="match status" value="1"/>
</dbReference>
<dbReference type="SUPFAM" id="SSF46785">
    <property type="entry name" value="Winged helix' DNA-binding domain"/>
    <property type="match status" value="1"/>
</dbReference>
<evidence type="ECO:0000256" key="1">
    <source>
        <dbReference type="ARBA" id="ARBA00023015"/>
    </source>
</evidence>
<reference evidence="5 6" key="1">
    <citation type="submission" date="2016-05" db="EMBL/GenBank/DDBJ databases">
        <title>Complete genome sequence of Pseudomonas antarctica PAMC 27494.</title>
        <authorList>
            <person name="Lee J."/>
        </authorList>
    </citation>
    <scope>NUCLEOTIDE SEQUENCE [LARGE SCALE GENOMIC DNA]</scope>
    <source>
        <strain evidence="5 6">PAMC 27494</strain>
    </source>
</reference>
<dbReference type="PRINTS" id="PR00034">
    <property type="entry name" value="HTHCRP"/>
</dbReference>
<dbReference type="GO" id="GO:0003677">
    <property type="term" value="F:DNA binding"/>
    <property type="evidence" value="ECO:0007669"/>
    <property type="project" value="UniProtKB-KW"/>
</dbReference>